<organism evidence="2">
    <name type="scientific">Arcella intermedia</name>
    <dbReference type="NCBI Taxonomy" id="1963864"/>
    <lineage>
        <taxon>Eukaryota</taxon>
        <taxon>Amoebozoa</taxon>
        <taxon>Tubulinea</taxon>
        <taxon>Elardia</taxon>
        <taxon>Arcellinida</taxon>
        <taxon>Sphaerothecina</taxon>
        <taxon>Arcellidae</taxon>
        <taxon>Arcella</taxon>
    </lineage>
</organism>
<dbReference type="PANTHER" id="PTHR45808">
    <property type="entry name" value="RHO GTPASE-ACTIVATING PROTEIN 68F"/>
    <property type="match status" value="1"/>
</dbReference>
<reference evidence="2" key="1">
    <citation type="journal article" date="2020" name="J. Eukaryot. Microbiol.">
        <title>De novo Sequencing, Assembly and Annotation of the Transcriptome for the Free-Living Testate Amoeba Arcella intermedia.</title>
        <authorList>
            <person name="Ribeiro G.M."/>
            <person name="Porfirio-Sousa A.L."/>
            <person name="Maurer-Alcala X.X."/>
            <person name="Katz L.A."/>
            <person name="Lahr D.J.G."/>
        </authorList>
    </citation>
    <scope>NUCLEOTIDE SEQUENCE</scope>
</reference>
<feature type="domain" description="CRAL-TRIO" evidence="1">
    <location>
        <begin position="6"/>
        <end position="110"/>
    </location>
</feature>
<evidence type="ECO:0000313" key="2">
    <source>
        <dbReference type="EMBL" id="NDV39575.1"/>
    </source>
</evidence>
<proteinExistence type="predicted"/>
<dbReference type="PANTHER" id="PTHR45808:SF2">
    <property type="entry name" value="RHO GTPASE-ACTIVATING PROTEIN 68F"/>
    <property type="match status" value="1"/>
</dbReference>
<dbReference type="CDD" id="cd00170">
    <property type="entry name" value="SEC14"/>
    <property type="match status" value="1"/>
</dbReference>
<dbReference type="AlphaFoldDB" id="A0A6B2LRL2"/>
<dbReference type="Gene3D" id="3.40.525.10">
    <property type="entry name" value="CRAL-TRIO lipid binding domain"/>
    <property type="match status" value="1"/>
</dbReference>
<evidence type="ECO:0000259" key="1">
    <source>
        <dbReference type="Pfam" id="PF13716"/>
    </source>
</evidence>
<accession>A0A6B2LRL2</accession>
<sequence>MGSSIPAKQVDPDRLFLYFQKIMDPLVAQDYVLIYVHTNVSSENIPKFGWLRKCYSTFSRQYKKNLKELFVVHPTSLIKSMVKLFKPFVSTKFWKKFHYVAEPKTLCQFVVLGKYKQ</sequence>
<dbReference type="SUPFAM" id="SSF52087">
    <property type="entry name" value="CRAL/TRIO domain"/>
    <property type="match status" value="1"/>
</dbReference>
<dbReference type="InterPro" id="IPR001251">
    <property type="entry name" value="CRAL-TRIO_dom"/>
</dbReference>
<dbReference type="GO" id="GO:0005096">
    <property type="term" value="F:GTPase activator activity"/>
    <property type="evidence" value="ECO:0007669"/>
    <property type="project" value="TreeGrafter"/>
</dbReference>
<dbReference type="GO" id="GO:0005737">
    <property type="term" value="C:cytoplasm"/>
    <property type="evidence" value="ECO:0007669"/>
    <property type="project" value="TreeGrafter"/>
</dbReference>
<dbReference type="GO" id="GO:0007264">
    <property type="term" value="P:small GTPase-mediated signal transduction"/>
    <property type="evidence" value="ECO:0007669"/>
    <property type="project" value="TreeGrafter"/>
</dbReference>
<protein>
    <recommendedName>
        <fullName evidence="1">CRAL-TRIO domain-containing protein</fullName>
    </recommendedName>
</protein>
<dbReference type="EMBL" id="GIBP01010606">
    <property type="protein sequence ID" value="NDV39575.1"/>
    <property type="molecule type" value="Transcribed_RNA"/>
</dbReference>
<dbReference type="Pfam" id="PF13716">
    <property type="entry name" value="CRAL_TRIO_2"/>
    <property type="match status" value="1"/>
</dbReference>
<dbReference type="InterPro" id="IPR036865">
    <property type="entry name" value="CRAL-TRIO_dom_sf"/>
</dbReference>
<name>A0A6B2LRL2_9EUKA</name>